<evidence type="ECO:0000256" key="1">
    <source>
        <dbReference type="SAM" id="MobiDB-lite"/>
    </source>
</evidence>
<organism evidence="2 3">
    <name type="scientific">Aromia moschata</name>
    <dbReference type="NCBI Taxonomy" id="1265417"/>
    <lineage>
        <taxon>Eukaryota</taxon>
        <taxon>Metazoa</taxon>
        <taxon>Ecdysozoa</taxon>
        <taxon>Arthropoda</taxon>
        <taxon>Hexapoda</taxon>
        <taxon>Insecta</taxon>
        <taxon>Pterygota</taxon>
        <taxon>Neoptera</taxon>
        <taxon>Endopterygota</taxon>
        <taxon>Coleoptera</taxon>
        <taxon>Polyphaga</taxon>
        <taxon>Cucujiformia</taxon>
        <taxon>Chrysomeloidea</taxon>
        <taxon>Cerambycidae</taxon>
        <taxon>Cerambycinae</taxon>
        <taxon>Callichromatini</taxon>
        <taxon>Aromia</taxon>
    </lineage>
</organism>
<dbReference type="Proteomes" id="UP001162162">
    <property type="component" value="Unassembled WGS sequence"/>
</dbReference>
<gene>
    <name evidence="2" type="ORF">NQ318_003676</name>
</gene>
<name>A0AAV8XJ29_9CUCU</name>
<reference evidence="2" key="1">
    <citation type="journal article" date="2023" name="Insect Mol. Biol.">
        <title>Genome sequencing provides insights into the evolution of gene families encoding plant cell wall-degrading enzymes in longhorned beetles.</title>
        <authorList>
            <person name="Shin N.R."/>
            <person name="Okamura Y."/>
            <person name="Kirsch R."/>
            <person name="Pauchet Y."/>
        </authorList>
    </citation>
    <scope>NUCLEOTIDE SEQUENCE</scope>
    <source>
        <strain evidence="2">AMC_N1</strain>
    </source>
</reference>
<keyword evidence="3" id="KW-1185">Reference proteome</keyword>
<comment type="caution">
    <text evidence="2">The sequence shown here is derived from an EMBL/GenBank/DDBJ whole genome shotgun (WGS) entry which is preliminary data.</text>
</comment>
<sequence>MSSKLAEKKKIDILPLRVITTVQREKTHGNDVGQTTKPCDRCQLPQAGFEPARIIALGVIAIYSPGALPIELSPRIYSFWLINVIIQRRPKKLHRKGQSETRKWQIQSKGRRKRWND</sequence>
<evidence type="ECO:0000313" key="3">
    <source>
        <dbReference type="Proteomes" id="UP001162162"/>
    </source>
</evidence>
<accession>A0AAV8XJ29</accession>
<evidence type="ECO:0000313" key="2">
    <source>
        <dbReference type="EMBL" id="KAJ8938983.1"/>
    </source>
</evidence>
<proteinExistence type="predicted"/>
<feature type="region of interest" description="Disordered" evidence="1">
    <location>
        <begin position="92"/>
        <end position="117"/>
    </location>
</feature>
<protein>
    <submittedName>
        <fullName evidence="2">Uncharacterized protein</fullName>
    </submittedName>
</protein>
<dbReference type="EMBL" id="JAPWTK010000515">
    <property type="protein sequence ID" value="KAJ8938983.1"/>
    <property type="molecule type" value="Genomic_DNA"/>
</dbReference>
<dbReference type="AlphaFoldDB" id="A0AAV8XJ29"/>